<dbReference type="RefSeq" id="WP_128566100.1">
    <property type="nucleotide sequence ID" value="NZ_BPQH01000018.1"/>
</dbReference>
<dbReference type="Proteomes" id="UP001055167">
    <property type="component" value="Unassembled WGS sequence"/>
</dbReference>
<reference evidence="1" key="2">
    <citation type="submission" date="2021-08" db="EMBL/GenBank/DDBJ databases">
        <authorList>
            <person name="Tani A."/>
            <person name="Ola A."/>
            <person name="Ogura Y."/>
            <person name="Katsura K."/>
            <person name="Hayashi T."/>
        </authorList>
    </citation>
    <scope>NUCLEOTIDE SEQUENCE</scope>
    <source>
        <strain evidence="1">KCTC 52305</strain>
    </source>
</reference>
<dbReference type="SUPFAM" id="SSF58100">
    <property type="entry name" value="Bacterial hemolysins"/>
    <property type="match status" value="1"/>
</dbReference>
<dbReference type="Gene3D" id="1.20.1170.10">
    <property type="match status" value="1"/>
</dbReference>
<reference evidence="1" key="1">
    <citation type="journal article" date="2021" name="Front. Microbiol.">
        <title>Comprehensive Comparative Genomics and Phenotyping of Methylobacterium Species.</title>
        <authorList>
            <person name="Alessa O."/>
            <person name="Ogura Y."/>
            <person name="Fujitani Y."/>
            <person name="Takami H."/>
            <person name="Hayashi T."/>
            <person name="Sahin N."/>
            <person name="Tani A."/>
        </authorList>
    </citation>
    <scope>NUCLEOTIDE SEQUENCE</scope>
    <source>
        <strain evidence="1">KCTC 52305</strain>
    </source>
</reference>
<gene>
    <name evidence="1" type="ORF">OPKNFCMD_5008</name>
</gene>
<proteinExistence type="predicted"/>
<keyword evidence="2" id="KW-1185">Reference proteome</keyword>
<dbReference type="EMBL" id="BPQH01000018">
    <property type="protein sequence ID" value="GJD52245.1"/>
    <property type="molecule type" value="Genomic_DNA"/>
</dbReference>
<name>A0ABQ4R3I4_9HYPH</name>
<evidence type="ECO:0000313" key="1">
    <source>
        <dbReference type="EMBL" id="GJD52245.1"/>
    </source>
</evidence>
<organism evidence="1 2">
    <name type="scientific">Methylobacterium crusticola</name>
    <dbReference type="NCBI Taxonomy" id="1697972"/>
    <lineage>
        <taxon>Bacteria</taxon>
        <taxon>Pseudomonadati</taxon>
        <taxon>Pseudomonadota</taxon>
        <taxon>Alphaproteobacteria</taxon>
        <taxon>Hyphomicrobiales</taxon>
        <taxon>Methylobacteriaceae</taxon>
        <taxon>Methylobacterium</taxon>
    </lineage>
</organism>
<sequence>MLAKLIEAKSGLLTQKAELDATVRFLTEFKGTVGTLGDSATTASGQLTAMSNAWSILGGNLGHVVGSIDGAKTCSDLPIVVQAYLNTTSSQWDTVLGNVTTIQAQMAGVKAVKVPGSGGTLGKLDLAAVQQLRAA</sequence>
<evidence type="ECO:0000313" key="2">
    <source>
        <dbReference type="Proteomes" id="UP001055167"/>
    </source>
</evidence>
<comment type="caution">
    <text evidence="1">The sequence shown here is derived from an EMBL/GenBank/DDBJ whole genome shotgun (WGS) entry which is preliminary data.</text>
</comment>
<accession>A0ABQ4R3I4</accession>
<protein>
    <submittedName>
        <fullName evidence="1">Uncharacterized protein</fullName>
    </submittedName>
</protein>